<evidence type="ECO:0000313" key="1">
    <source>
        <dbReference type="EMBL" id="ATW27923.1"/>
    </source>
</evidence>
<dbReference type="Proteomes" id="UP000323521">
    <property type="component" value="Chromosome"/>
</dbReference>
<dbReference type="AlphaFoldDB" id="A0A3G1KZG2"/>
<keyword evidence="2" id="KW-1185">Reference proteome</keyword>
<dbReference type="EMBL" id="CP017634">
    <property type="protein sequence ID" value="ATW27923.1"/>
    <property type="molecule type" value="Genomic_DNA"/>
</dbReference>
<proteinExistence type="predicted"/>
<name>A0A3G1KZG2_FORW1</name>
<dbReference type="KEGG" id="fwa:DCMF_27050"/>
<evidence type="ECO:0000313" key="2">
    <source>
        <dbReference type="Proteomes" id="UP000323521"/>
    </source>
</evidence>
<gene>
    <name evidence="1" type="ORF">DCMF_27050</name>
</gene>
<sequence length="282" mass="32957">MDKGMKIVLAILAVSLLLNIRTYMEVSDLNYRLNDLTQNRTTIIDEMNDMREMINEIKEQQQWITPVQIEPGALVDGKQNVRFSWQIKDYPLGSPVSFCYRQVGNQEFQEIAAISQTGGNFEVEVGIEQEDQPSWSVEYKDKVLSKYGEQSASSTYEYYITLKEGARLKSSEMDRVNLEKLGKKYASLEVTVVPERTNNEFEIMLYLEKHGMMPEKTYLEVYKGNQLVETKELKDREEEANEKIISWQGGEKQFDRLLLSVEYENHKVFKKEIWNKEISERS</sequence>
<reference evidence="1 2" key="1">
    <citation type="submission" date="2016-10" db="EMBL/GenBank/DDBJ databases">
        <title>Complete Genome Sequence of Peptococcaceae strain DCMF.</title>
        <authorList>
            <person name="Edwards R.J."/>
            <person name="Holland S.I."/>
            <person name="Deshpande N.P."/>
            <person name="Wong Y.K."/>
            <person name="Ertan H."/>
            <person name="Manefield M."/>
            <person name="Russell T.L."/>
            <person name="Lee M.J."/>
        </authorList>
    </citation>
    <scope>NUCLEOTIDE SEQUENCE [LARGE SCALE GENOMIC DNA]</scope>
    <source>
        <strain evidence="1 2">DCMF</strain>
    </source>
</reference>
<dbReference type="OrthoDB" id="2800840at2"/>
<protein>
    <submittedName>
        <fullName evidence="1">Uncharacterized protein</fullName>
    </submittedName>
</protein>
<accession>A0A3G1KZG2</accession>
<dbReference type="RefSeq" id="WP_148137317.1">
    <property type="nucleotide sequence ID" value="NZ_CP017634.1"/>
</dbReference>
<organism evidence="1 2">
    <name type="scientific">Formimonas warabiya</name>
    <dbReference type="NCBI Taxonomy" id="1761012"/>
    <lineage>
        <taxon>Bacteria</taxon>
        <taxon>Bacillati</taxon>
        <taxon>Bacillota</taxon>
        <taxon>Clostridia</taxon>
        <taxon>Eubacteriales</taxon>
        <taxon>Peptococcaceae</taxon>
        <taxon>Candidatus Formimonas</taxon>
    </lineage>
</organism>